<dbReference type="PANTHER" id="PTHR44154:SF1">
    <property type="entry name" value="QUINONE OXIDOREDUCTASE"/>
    <property type="match status" value="1"/>
</dbReference>
<dbReference type="Pfam" id="PF00107">
    <property type="entry name" value="ADH_zinc_N"/>
    <property type="match status" value="1"/>
</dbReference>
<dbReference type="GO" id="GO:0016491">
    <property type="term" value="F:oxidoreductase activity"/>
    <property type="evidence" value="ECO:0007669"/>
    <property type="project" value="InterPro"/>
</dbReference>
<accession>A0A916QW64</accession>
<feature type="domain" description="Enoyl reductase (ER)" evidence="2">
    <location>
        <begin position="11"/>
        <end position="321"/>
    </location>
</feature>
<comment type="caution">
    <text evidence="3">The sequence shown here is derived from an EMBL/GenBank/DDBJ whole genome shotgun (WGS) entry which is preliminary data.</text>
</comment>
<protein>
    <submittedName>
        <fullName evidence="3">Alcohol dehydrogenase</fullName>
    </submittedName>
</protein>
<dbReference type="InterPro" id="IPR013154">
    <property type="entry name" value="ADH-like_N"/>
</dbReference>
<dbReference type="SMART" id="SM00829">
    <property type="entry name" value="PKS_ER"/>
    <property type="match status" value="1"/>
</dbReference>
<reference evidence="3" key="2">
    <citation type="submission" date="2020-09" db="EMBL/GenBank/DDBJ databases">
        <authorList>
            <person name="Sun Q."/>
            <person name="Zhou Y."/>
        </authorList>
    </citation>
    <scope>NUCLEOTIDE SEQUENCE</scope>
    <source>
        <strain evidence="3">CGMCC 1.15880</strain>
    </source>
</reference>
<proteinExistence type="predicted"/>
<evidence type="ECO:0000259" key="2">
    <source>
        <dbReference type="SMART" id="SM00829"/>
    </source>
</evidence>
<dbReference type="InterPro" id="IPR013149">
    <property type="entry name" value="ADH-like_C"/>
</dbReference>
<keyword evidence="1" id="KW-0521">NADP</keyword>
<dbReference type="SUPFAM" id="SSF51735">
    <property type="entry name" value="NAD(P)-binding Rossmann-fold domains"/>
    <property type="match status" value="1"/>
</dbReference>
<dbReference type="AlphaFoldDB" id="A0A916QW64"/>
<dbReference type="InterPro" id="IPR036291">
    <property type="entry name" value="NAD(P)-bd_dom_sf"/>
</dbReference>
<sequence length="323" mass="33951">MKAAFYTEQGAARAVLQLGDQPTPTPAAGEVLVRLETSGANPSDVKSRAGARAMAYPLIIPHSDGAGVVEAVGNGVDSARIGQRVWIWNGQWQRPLGTCAEYIALPSEQAVDLPDSTPFDAAACLGIPALTAYRAVYADGAVEGQKILVSGGAGTVARYAIQMAKIGGAEVITTVSSEEKADYVRTAGADHVVNYRDADAAAQILDLTGGVHRAVELEFGVNAPLLTEVMRQSGTIAAYGSAGDPAPQLPFMPMMFKDLTLRMILVYILSPEARRQSIDGLTAMLEADQLTHSVAASYPLDQVVTAHERVEAADKMGSVVVTL</sequence>
<evidence type="ECO:0000256" key="1">
    <source>
        <dbReference type="ARBA" id="ARBA00022857"/>
    </source>
</evidence>
<organism evidence="3 4">
    <name type="scientific">Neptunicoccus cionae</name>
    <dbReference type="NCBI Taxonomy" id="2035344"/>
    <lineage>
        <taxon>Bacteria</taxon>
        <taxon>Pseudomonadati</taxon>
        <taxon>Pseudomonadota</taxon>
        <taxon>Alphaproteobacteria</taxon>
        <taxon>Rhodobacterales</taxon>
        <taxon>Paracoccaceae</taxon>
        <taxon>Neptunicoccus</taxon>
    </lineage>
</organism>
<dbReference type="RefSeq" id="WP_188672905.1">
    <property type="nucleotide sequence ID" value="NZ_BMKA01000002.1"/>
</dbReference>
<dbReference type="Gene3D" id="3.40.50.720">
    <property type="entry name" value="NAD(P)-binding Rossmann-like Domain"/>
    <property type="match status" value="1"/>
</dbReference>
<dbReference type="Pfam" id="PF08240">
    <property type="entry name" value="ADH_N"/>
    <property type="match status" value="1"/>
</dbReference>
<dbReference type="Gene3D" id="3.90.180.10">
    <property type="entry name" value="Medium-chain alcohol dehydrogenases, catalytic domain"/>
    <property type="match status" value="1"/>
</dbReference>
<dbReference type="Proteomes" id="UP000628017">
    <property type="component" value="Unassembled WGS sequence"/>
</dbReference>
<evidence type="ECO:0000313" key="4">
    <source>
        <dbReference type="Proteomes" id="UP000628017"/>
    </source>
</evidence>
<name>A0A916QW64_9RHOB</name>
<dbReference type="InterPro" id="IPR011032">
    <property type="entry name" value="GroES-like_sf"/>
</dbReference>
<dbReference type="SUPFAM" id="SSF50129">
    <property type="entry name" value="GroES-like"/>
    <property type="match status" value="1"/>
</dbReference>
<reference evidence="3" key="1">
    <citation type="journal article" date="2014" name="Int. J. Syst. Evol. Microbiol.">
        <title>Complete genome sequence of Corynebacterium casei LMG S-19264T (=DSM 44701T), isolated from a smear-ripened cheese.</title>
        <authorList>
            <consortium name="US DOE Joint Genome Institute (JGI-PGF)"/>
            <person name="Walter F."/>
            <person name="Albersmeier A."/>
            <person name="Kalinowski J."/>
            <person name="Ruckert C."/>
        </authorList>
    </citation>
    <scope>NUCLEOTIDE SEQUENCE</scope>
    <source>
        <strain evidence="3">CGMCC 1.15880</strain>
    </source>
</reference>
<dbReference type="EMBL" id="BMKA01000002">
    <property type="protein sequence ID" value="GGA15794.1"/>
    <property type="molecule type" value="Genomic_DNA"/>
</dbReference>
<dbReference type="CDD" id="cd08253">
    <property type="entry name" value="zeta_crystallin"/>
    <property type="match status" value="1"/>
</dbReference>
<dbReference type="InterPro" id="IPR051603">
    <property type="entry name" value="Zinc-ADH_QOR/CCCR"/>
</dbReference>
<dbReference type="InterPro" id="IPR020843">
    <property type="entry name" value="ER"/>
</dbReference>
<dbReference type="PANTHER" id="PTHR44154">
    <property type="entry name" value="QUINONE OXIDOREDUCTASE"/>
    <property type="match status" value="1"/>
</dbReference>
<keyword evidence="4" id="KW-1185">Reference proteome</keyword>
<gene>
    <name evidence="3" type="ORF">GCM10011498_15200</name>
</gene>
<evidence type="ECO:0000313" key="3">
    <source>
        <dbReference type="EMBL" id="GGA15794.1"/>
    </source>
</evidence>